<sequence>MPKGKQSVFTELTGSQQVLVEAALSSKIYPTGSAFCKLLVLCDKCLVLLESQCHGEQVGVFGDVV</sequence>
<accession>A0A0E9WTQ7</accession>
<dbReference type="EMBL" id="GBXM01015719">
    <property type="protein sequence ID" value="JAH92858.1"/>
    <property type="molecule type" value="Transcribed_RNA"/>
</dbReference>
<reference evidence="1" key="2">
    <citation type="journal article" date="2015" name="Fish Shellfish Immunol.">
        <title>Early steps in the European eel (Anguilla anguilla)-Vibrio vulnificus interaction in the gills: Role of the RtxA13 toxin.</title>
        <authorList>
            <person name="Callol A."/>
            <person name="Pajuelo D."/>
            <person name="Ebbesson L."/>
            <person name="Teles M."/>
            <person name="MacKenzie S."/>
            <person name="Amaro C."/>
        </authorList>
    </citation>
    <scope>NUCLEOTIDE SEQUENCE</scope>
</reference>
<organism evidence="1">
    <name type="scientific">Anguilla anguilla</name>
    <name type="common">European freshwater eel</name>
    <name type="synonym">Muraena anguilla</name>
    <dbReference type="NCBI Taxonomy" id="7936"/>
    <lineage>
        <taxon>Eukaryota</taxon>
        <taxon>Metazoa</taxon>
        <taxon>Chordata</taxon>
        <taxon>Craniata</taxon>
        <taxon>Vertebrata</taxon>
        <taxon>Euteleostomi</taxon>
        <taxon>Actinopterygii</taxon>
        <taxon>Neopterygii</taxon>
        <taxon>Teleostei</taxon>
        <taxon>Anguilliformes</taxon>
        <taxon>Anguillidae</taxon>
        <taxon>Anguilla</taxon>
    </lineage>
</organism>
<protein>
    <submittedName>
        <fullName evidence="1">Uncharacterized protein</fullName>
    </submittedName>
</protein>
<dbReference type="AlphaFoldDB" id="A0A0E9WTQ7"/>
<evidence type="ECO:0000313" key="1">
    <source>
        <dbReference type="EMBL" id="JAH92858.1"/>
    </source>
</evidence>
<reference evidence="1" key="1">
    <citation type="submission" date="2014-11" db="EMBL/GenBank/DDBJ databases">
        <authorList>
            <person name="Amaro Gonzalez C."/>
        </authorList>
    </citation>
    <scope>NUCLEOTIDE SEQUENCE</scope>
</reference>
<name>A0A0E9WTQ7_ANGAN</name>
<proteinExistence type="predicted"/>